<keyword evidence="3" id="KW-1185">Reference proteome</keyword>
<name>A0A6N6N413_9BACT</name>
<dbReference type="OrthoDB" id="5381389at2"/>
<dbReference type="Proteomes" id="UP000438699">
    <property type="component" value="Unassembled WGS sequence"/>
</dbReference>
<accession>A0A6N6N413</accession>
<evidence type="ECO:0000313" key="2">
    <source>
        <dbReference type="EMBL" id="KAB1442922.1"/>
    </source>
</evidence>
<reference evidence="2 3" key="1">
    <citation type="journal article" date="2017" name="Int. J. Syst. Evol. Microbiol.">
        <title>Desulfovibrio senegalensis sp. nov., a mesophilic sulfate reducer isolated from marine sediment.</title>
        <authorList>
            <person name="Thioye A."/>
            <person name="Gam Z.B.A."/>
            <person name="Mbengue M."/>
            <person name="Cayol J.L."/>
            <person name="Joseph-Bartoli M."/>
            <person name="Toure-Kane C."/>
            <person name="Labat M."/>
        </authorList>
    </citation>
    <scope>NUCLEOTIDE SEQUENCE [LARGE SCALE GENOMIC DNA]</scope>
    <source>
        <strain evidence="2 3">DSM 101509</strain>
    </source>
</reference>
<organism evidence="2 3">
    <name type="scientific">Pseudodesulfovibrio senegalensis</name>
    <dbReference type="NCBI Taxonomy" id="1721087"/>
    <lineage>
        <taxon>Bacteria</taxon>
        <taxon>Pseudomonadati</taxon>
        <taxon>Thermodesulfobacteriota</taxon>
        <taxon>Desulfovibrionia</taxon>
        <taxon>Desulfovibrionales</taxon>
        <taxon>Desulfovibrionaceae</taxon>
    </lineage>
</organism>
<dbReference type="AlphaFoldDB" id="A0A6N6N413"/>
<proteinExistence type="predicted"/>
<keyword evidence="1" id="KW-1133">Transmembrane helix</keyword>
<keyword evidence="1" id="KW-0812">Transmembrane</keyword>
<evidence type="ECO:0008006" key="4">
    <source>
        <dbReference type="Google" id="ProtNLM"/>
    </source>
</evidence>
<keyword evidence="1" id="KW-0472">Membrane</keyword>
<dbReference type="EMBL" id="WAIE01000001">
    <property type="protein sequence ID" value="KAB1442922.1"/>
    <property type="molecule type" value="Genomic_DNA"/>
</dbReference>
<evidence type="ECO:0000313" key="3">
    <source>
        <dbReference type="Proteomes" id="UP000438699"/>
    </source>
</evidence>
<gene>
    <name evidence="2" type="ORF">F8A88_01210</name>
</gene>
<comment type="caution">
    <text evidence="2">The sequence shown here is derived from an EMBL/GenBank/DDBJ whole genome shotgun (WGS) entry which is preliminary data.</text>
</comment>
<evidence type="ECO:0000256" key="1">
    <source>
        <dbReference type="SAM" id="Phobius"/>
    </source>
</evidence>
<dbReference type="RefSeq" id="WP_151149112.1">
    <property type="nucleotide sequence ID" value="NZ_WAIE01000001.1"/>
</dbReference>
<feature type="transmembrane region" description="Helical" evidence="1">
    <location>
        <begin position="64"/>
        <end position="80"/>
    </location>
</feature>
<sequence length="85" mass="9219">MRCPQCEKQIGRHAIQCPHCGILIPRGRGSKLAGRLTMEPRLCMAVGLLLAFIGLVLLMSDAMYFAMLPIVLGGVLIILGKSMKP</sequence>
<protein>
    <recommendedName>
        <fullName evidence="4">Zinc ribbon domain-containing protein</fullName>
    </recommendedName>
</protein>
<feature type="transmembrane region" description="Helical" evidence="1">
    <location>
        <begin position="41"/>
        <end position="58"/>
    </location>
</feature>